<evidence type="ECO:0000256" key="3">
    <source>
        <dbReference type="ARBA" id="ARBA00022692"/>
    </source>
</evidence>
<evidence type="ECO:0000256" key="1">
    <source>
        <dbReference type="ARBA" id="ARBA00004236"/>
    </source>
</evidence>
<sequence length="116" mass="13170">MSPINFPKITKLLKSTGIVIVIIVVTVFILRKKLGIKTGINGRKRYVHIVDTISLGSKKYIHLVKVPGKVLLIGTTNERIQSLTEITEKNIVESIETESKNNEFMRFFKRVSTEQT</sequence>
<evidence type="ECO:0000256" key="5">
    <source>
        <dbReference type="ARBA" id="ARBA00023136"/>
    </source>
</evidence>
<gene>
    <name evidence="7" type="ORF">BROSI_A2616</name>
</gene>
<keyword evidence="4 6" id="KW-1133">Transmembrane helix</keyword>
<keyword evidence="7" id="KW-0282">Flagellum</keyword>
<evidence type="ECO:0000256" key="4">
    <source>
        <dbReference type="ARBA" id="ARBA00022989"/>
    </source>
</evidence>
<keyword evidence="8" id="KW-1185">Reference proteome</keyword>
<keyword evidence="3 6" id="KW-0812">Transmembrane</keyword>
<evidence type="ECO:0000256" key="6">
    <source>
        <dbReference type="SAM" id="Phobius"/>
    </source>
</evidence>
<keyword evidence="7" id="KW-0966">Cell projection</keyword>
<evidence type="ECO:0000313" key="8">
    <source>
        <dbReference type="Proteomes" id="UP000032309"/>
    </source>
</evidence>
<reference evidence="8" key="1">
    <citation type="journal article" date="2015" name="Genome Announc.">
        <title>Draft Genome Sequence of an Anaerobic Ammonium-Oxidizing Bacterium, "Candidatus Brocadia sinica".</title>
        <authorList>
            <person name="Oshiki M."/>
            <person name="Shinyako-Hata K."/>
            <person name="Satoh H."/>
            <person name="Okabe S."/>
        </authorList>
    </citation>
    <scope>NUCLEOTIDE SEQUENCE [LARGE SCALE GENOMIC DNA]</scope>
    <source>
        <strain evidence="8">JPN1</strain>
    </source>
</reference>
<comment type="subcellular location">
    <subcellularLocation>
        <location evidence="1">Cell membrane</location>
    </subcellularLocation>
</comment>
<accession>A0ABQ0JZF6</accession>
<feature type="transmembrane region" description="Helical" evidence="6">
    <location>
        <begin position="12"/>
        <end position="30"/>
    </location>
</feature>
<proteinExistence type="predicted"/>
<name>A0ABQ0JZF6_9BACT</name>
<keyword evidence="5 6" id="KW-0472">Membrane</keyword>
<dbReference type="EMBL" id="BAFN01000001">
    <property type="protein sequence ID" value="GAN34081.1"/>
    <property type="molecule type" value="Genomic_DNA"/>
</dbReference>
<dbReference type="Proteomes" id="UP000032309">
    <property type="component" value="Unassembled WGS sequence"/>
</dbReference>
<keyword evidence="7" id="KW-0969">Cilium</keyword>
<keyword evidence="2" id="KW-1003">Cell membrane</keyword>
<comment type="caution">
    <text evidence="7">The sequence shown here is derived from an EMBL/GenBank/DDBJ whole genome shotgun (WGS) entry which is preliminary data.</text>
</comment>
<dbReference type="Pfam" id="PF04347">
    <property type="entry name" value="FliO"/>
    <property type="match status" value="1"/>
</dbReference>
<evidence type="ECO:0000256" key="2">
    <source>
        <dbReference type="ARBA" id="ARBA00022475"/>
    </source>
</evidence>
<evidence type="ECO:0000313" key="7">
    <source>
        <dbReference type="EMBL" id="GAN34081.1"/>
    </source>
</evidence>
<dbReference type="InterPro" id="IPR022781">
    <property type="entry name" value="Flagellar_biosynth_FliO"/>
</dbReference>
<organism evidence="7 8">
    <name type="scientific">Candidatus Brocadia sinica JPN1</name>
    <dbReference type="NCBI Taxonomy" id="1197129"/>
    <lineage>
        <taxon>Bacteria</taxon>
        <taxon>Pseudomonadati</taxon>
        <taxon>Planctomycetota</taxon>
        <taxon>Candidatus Brocadiia</taxon>
        <taxon>Candidatus Brocadiales</taxon>
        <taxon>Candidatus Brocadiaceae</taxon>
        <taxon>Candidatus Brocadia</taxon>
    </lineage>
</organism>
<protein>
    <submittedName>
        <fullName evidence="7">Flagellar protein</fullName>
    </submittedName>
</protein>